<keyword evidence="4" id="KW-1133">Transmembrane helix</keyword>
<dbReference type="PROSITE" id="PS50022">
    <property type="entry name" value="FA58C_3"/>
    <property type="match status" value="1"/>
</dbReference>
<dbReference type="SMART" id="SM00231">
    <property type="entry name" value="FA58C"/>
    <property type="match status" value="1"/>
</dbReference>
<dbReference type="GO" id="GO:0006816">
    <property type="term" value="P:calcium ion transport"/>
    <property type="evidence" value="ECO:0007669"/>
    <property type="project" value="TreeGrafter"/>
</dbReference>
<dbReference type="Pfam" id="PF00754">
    <property type="entry name" value="F5_F8_type_C"/>
    <property type="match status" value="1"/>
</dbReference>
<feature type="domain" description="F5/8 type C" evidence="7">
    <location>
        <begin position="25"/>
        <end position="173"/>
    </location>
</feature>
<dbReference type="CDD" id="cd00057">
    <property type="entry name" value="FA58C"/>
    <property type="match status" value="1"/>
</dbReference>
<feature type="signal peptide" evidence="6">
    <location>
        <begin position="1"/>
        <end position="17"/>
    </location>
</feature>
<gene>
    <name evidence="8" type="ORF">OS493_012644</name>
</gene>
<feature type="chain" id="PRO_5040731040" description="F5/8 type C domain-containing protein" evidence="6">
    <location>
        <begin position="18"/>
        <end position="728"/>
    </location>
</feature>
<dbReference type="OrthoDB" id="5988742at2759"/>
<evidence type="ECO:0000259" key="7">
    <source>
        <dbReference type="PROSITE" id="PS50022"/>
    </source>
</evidence>
<evidence type="ECO:0000256" key="3">
    <source>
        <dbReference type="ARBA" id="ARBA00022737"/>
    </source>
</evidence>
<evidence type="ECO:0000313" key="8">
    <source>
        <dbReference type="EMBL" id="KAJ7379886.1"/>
    </source>
</evidence>
<sequence>MYIVSLLILVFTCQGDGQQNCSDECNKALGMEDYRIKNSQIIGGFAYNDDYVNFGSQNARLHNSLGYRADPKTSANVIGIHFGEETVITAIATQGNEGVAEWVTSFDVFYKDALGNQQPVKGTDGKELVFLGNTDGNTVKWNDFPVPVLATSVFILPLTVHKNVGLRLELYGCKGGHYFIVWLMLKETLFTVRYTDPTNYEYQEAVAIVLDEVNRIIDTSWGFLHAHIRELSPQQSPSLSTLVTAIVEIHCLRSSEQGLLTKLKSSTENSDAIFEKYIKFQYPKRCGCAPPKAKVTKLKKVMKEAEEFPAFEDFPQTSSSTRTLVSTHDSYILLLEDLKVNKETGLFEPLRQYGRRKTLTLPLRMVKIGYAYIQCEVEVPGDAGSMAFDYGYIKIVRDPLVAIITDITKYRNTIMLSAERSYDAGRKRYGTRGLQFTWFCRLEGEVFLNVTKQAVDKAFGRKKSQSGCLGFGPGRLTYRDEVLVLNTTEMVKSKKYIFRLVVHKDVRNASDVYEFAVKPHVSIFVRCLSNCGTKVSPQDELLLEAYCHGEACSKVSKYTWNLLSLDQSVNKLSVSEVHNINIYPQMNSRRLLIKDIFRLQDDTKKHINYAVKAEVKLDNGIEFYGNYSFVVNSPPKRAPADARCHVAPMEGEAISTDFSITCLGWQDADQPLAYEFRYRGKYGLVIIQTGSLDKVITKLPVGDAAEDYALVLEAMVGDSLRISQQPDY</sequence>
<evidence type="ECO:0000256" key="5">
    <source>
        <dbReference type="ARBA" id="ARBA00023136"/>
    </source>
</evidence>
<dbReference type="PANTHER" id="PTHR46730">
    <property type="entry name" value="POLYCYSTIN-1"/>
    <property type="match status" value="1"/>
</dbReference>
<proteinExistence type="predicted"/>
<dbReference type="InterPro" id="IPR002859">
    <property type="entry name" value="PKD/REJ-like"/>
</dbReference>
<organism evidence="8 9">
    <name type="scientific">Desmophyllum pertusum</name>
    <dbReference type="NCBI Taxonomy" id="174260"/>
    <lineage>
        <taxon>Eukaryota</taxon>
        <taxon>Metazoa</taxon>
        <taxon>Cnidaria</taxon>
        <taxon>Anthozoa</taxon>
        <taxon>Hexacorallia</taxon>
        <taxon>Scleractinia</taxon>
        <taxon>Caryophylliina</taxon>
        <taxon>Caryophylliidae</taxon>
        <taxon>Desmophyllum</taxon>
    </lineage>
</organism>
<dbReference type="PANTHER" id="PTHR46730:SF1">
    <property type="entry name" value="PLAT DOMAIN-CONTAINING PROTEIN"/>
    <property type="match status" value="1"/>
</dbReference>
<reference evidence="8" key="1">
    <citation type="submission" date="2023-01" db="EMBL/GenBank/DDBJ databases">
        <title>Genome assembly of the deep-sea coral Lophelia pertusa.</title>
        <authorList>
            <person name="Herrera S."/>
            <person name="Cordes E."/>
        </authorList>
    </citation>
    <scope>NUCLEOTIDE SEQUENCE</scope>
    <source>
        <strain evidence="8">USNM1676648</strain>
        <tissue evidence="8">Polyp</tissue>
    </source>
</reference>
<dbReference type="SUPFAM" id="SSF49785">
    <property type="entry name" value="Galactose-binding domain-like"/>
    <property type="match status" value="1"/>
</dbReference>
<evidence type="ECO:0000313" key="9">
    <source>
        <dbReference type="Proteomes" id="UP001163046"/>
    </source>
</evidence>
<accession>A0A9X0CY69</accession>
<keyword evidence="3" id="KW-0677">Repeat</keyword>
<dbReference type="GO" id="GO:0005261">
    <property type="term" value="F:monoatomic cation channel activity"/>
    <property type="evidence" value="ECO:0007669"/>
    <property type="project" value="TreeGrafter"/>
</dbReference>
<dbReference type="Pfam" id="PF02010">
    <property type="entry name" value="REJ"/>
    <property type="match status" value="1"/>
</dbReference>
<dbReference type="PROSITE" id="PS01286">
    <property type="entry name" value="FA58C_2"/>
    <property type="match status" value="1"/>
</dbReference>
<protein>
    <recommendedName>
        <fullName evidence="7">F5/8 type C domain-containing protein</fullName>
    </recommendedName>
</protein>
<comment type="caution">
    <text evidence="8">The sequence shown here is derived from an EMBL/GenBank/DDBJ whole genome shotgun (WGS) entry which is preliminary data.</text>
</comment>
<dbReference type="EMBL" id="MU826355">
    <property type="protein sequence ID" value="KAJ7379886.1"/>
    <property type="molecule type" value="Genomic_DNA"/>
</dbReference>
<dbReference type="InterPro" id="IPR000421">
    <property type="entry name" value="FA58C"/>
</dbReference>
<keyword evidence="6" id="KW-0732">Signal</keyword>
<name>A0A9X0CY69_9CNID</name>
<dbReference type="AlphaFoldDB" id="A0A9X0CY69"/>
<keyword evidence="5" id="KW-0472">Membrane</keyword>
<evidence type="ECO:0000256" key="6">
    <source>
        <dbReference type="SAM" id="SignalP"/>
    </source>
</evidence>
<keyword evidence="2" id="KW-0812">Transmembrane</keyword>
<dbReference type="Gene3D" id="2.60.120.260">
    <property type="entry name" value="Galactose-binding domain-like"/>
    <property type="match status" value="1"/>
</dbReference>
<evidence type="ECO:0000256" key="1">
    <source>
        <dbReference type="ARBA" id="ARBA00004370"/>
    </source>
</evidence>
<keyword evidence="9" id="KW-1185">Reference proteome</keyword>
<evidence type="ECO:0000256" key="2">
    <source>
        <dbReference type="ARBA" id="ARBA00022692"/>
    </source>
</evidence>
<evidence type="ECO:0000256" key="4">
    <source>
        <dbReference type="ARBA" id="ARBA00022989"/>
    </source>
</evidence>
<comment type="subcellular location">
    <subcellularLocation>
        <location evidence="1">Membrane</location>
    </subcellularLocation>
</comment>
<dbReference type="Proteomes" id="UP001163046">
    <property type="component" value="Unassembled WGS sequence"/>
</dbReference>
<dbReference type="InterPro" id="IPR008979">
    <property type="entry name" value="Galactose-bd-like_sf"/>
</dbReference>
<dbReference type="GO" id="GO:0005886">
    <property type="term" value="C:plasma membrane"/>
    <property type="evidence" value="ECO:0007669"/>
    <property type="project" value="TreeGrafter"/>
</dbReference>